<accession>A0ABD0BHG0</accession>
<proteinExistence type="predicted"/>
<dbReference type="AlphaFoldDB" id="A0ABD0BHG0"/>
<feature type="domain" description="4Fe-4S Wbl-type" evidence="1">
    <location>
        <begin position="7"/>
        <end position="79"/>
    </location>
</feature>
<organism evidence="2 3">
    <name type="scientific">Corynebacterium ulcerans</name>
    <dbReference type="NCBI Taxonomy" id="65058"/>
    <lineage>
        <taxon>Bacteria</taxon>
        <taxon>Bacillati</taxon>
        <taxon>Actinomycetota</taxon>
        <taxon>Actinomycetes</taxon>
        <taxon>Mycobacteriales</taxon>
        <taxon>Corynebacteriaceae</taxon>
        <taxon>Corynebacterium</taxon>
    </lineage>
</organism>
<dbReference type="Proteomes" id="UP001205910">
    <property type="component" value="Unassembled WGS sequence"/>
</dbReference>
<gene>
    <name evidence="2" type="ORF">CULCOIPH005_02850</name>
</gene>
<evidence type="ECO:0000313" key="3">
    <source>
        <dbReference type="Proteomes" id="UP001205910"/>
    </source>
</evidence>
<reference evidence="2 3" key="1">
    <citation type="submission" date="2021-11" db="EMBL/GenBank/DDBJ databases">
        <title>Whole genome sequences of diphtheriae toxin producing Corynebacterium ulcerans isolates from cats in Osaka, Japan.</title>
        <authorList>
            <person name="Umeda K."/>
            <person name="Hirai Y."/>
        </authorList>
    </citation>
    <scope>NUCLEOTIDE SEQUENCE [LARGE SCALE GENOMIC DNA]</scope>
    <source>
        <strain evidence="2 3">12109B-1</strain>
    </source>
</reference>
<comment type="caution">
    <text evidence="2">The sequence shown here is derived from an EMBL/GenBank/DDBJ whole genome shotgun (WGS) entry which is preliminary data.</text>
</comment>
<name>A0ABD0BHG0_CORUL</name>
<dbReference type="EMBL" id="BQFK01000001">
    <property type="protein sequence ID" value="GJJ42096.1"/>
    <property type="molecule type" value="Genomic_DNA"/>
</dbReference>
<protein>
    <recommendedName>
        <fullName evidence="1">4Fe-4S Wbl-type domain-containing protein</fullName>
    </recommendedName>
</protein>
<dbReference type="InterPro" id="IPR034768">
    <property type="entry name" value="4FE4S_WBL"/>
</dbReference>
<sequence length="136" mass="15615">MTEDKALCRRNRTKGKSLWDDRLPNEKTEDLLKRNHQARLLCNQCQLLDQCETYLTEFEKEGLPIAGVIAGRYSDVRTHHNSDKTTTQTTCKTCEIKLIPQARKNKKPHKNIALHAGEGLCTQCFPKYSRTARKTA</sequence>
<evidence type="ECO:0000313" key="2">
    <source>
        <dbReference type="EMBL" id="GJJ42096.1"/>
    </source>
</evidence>
<evidence type="ECO:0000259" key="1">
    <source>
        <dbReference type="PROSITE" id="PS51674"/>
    </source>
</evidence>
<dbReference type="PROSITE" id="PS51674">
    <property type="entry name" value="4FE4S_WBL"/>
    <property type="match status" value="1"/>
</dbReference>